<feature type="binding site" evidence="6">
    <location>
        <position position="208"/>
    </location>
    <ligand>
        <name>substrate</name>
    </ligand>
</feature>
<feature type="binding site" evidence="6">
    <location>
        <position position="182"/>
    </location>
    <ligand>
        <name>substrate</name>
    </ligand>
</feature>
<dbReference type="STRING" id="139825.A0A401G6Z0"/>
<name>A0A401G6Z0_9APHY</name>
<dbReference type="EMBL" id="BFAD01000001">
    <property type="protein sequence ID" value="GBE77917.1"/>
    <property type="molecule type" value="Genomic_DNA"/>
</dbReference>
<dbReference type="SUPFAM" id="SSF75304">
    <property type="entry name" value="Amidase signature (AS) enzymes"/>
    <property type="match status" value="1"/>
</dbReference>
<comment type="catalytic activity">
    <reaction evidence="1">
        <text>a monocarboxylic acid amide + H2O = a monocarboxylate + NH4(+)</text>
        <dbReference type="Rhea" id="RHEA:12020"/>
        <dbReference type="ChEBI" id="CHEBI:15377"/>
        <dbReference type="ChEBI" id="CHEBI:28938"/>
        <dbReference type="ChEBI" id="CHEBI:35757"/>
        <dbReference type="ChEBI" id="CHEBI:83628"/>
        <dbReference type="EC" id="3.5.1.4"/>
    </reaction>
</comment>
<dbReference type="InParanoid" id="A0A401G6Z0"/>
<dbReference type="PANTHER" id="PTHR46072:SF2">
    <property type="entry name" value="AMIDASE (EUROFUNG)"/>
    <property type="match status" value="1"/>
</dbReference>
<proteinExistence type="inferred from homology"/>
<feature type="region of interest" description="Disordered" evidence="7">
    <location>
        <begin position="394"/>
        <end position="414"/>
    </location>
</feature>
<comment type="similarity">
    <text evidence="2">Belongs to the amidase family.</text>
</comment>
<organism evidence="9 10">
    <name type="scientific">Sparassis crispa</name>
    <dbReference type="NCBI Taxonomy" id="139825"/>
    <lineage>
        <taxon>Eukaryota</taxon>
        <taxon>Fungi</taxon>
        <taxon>Dikarya</taxon>
        <taxon>Basidiomycota</taxon>
        <taxon>Agaricomycotina</taxon>
        <taxon>Agaricomycetes</taxon>
        <taxon>Polyporales</taxon>
        <taxon>Sparassidaceae</taxon>
        <taxon>Sparassis</taxon>
    </lineage>
</organism>
<dbReference type="AlphaFoldDB" id="A0A401G6Z0"/>
<feature type="active site" description="Acyl-ester intermediate" evidence="5">
    <location>
        <position position="232"/>
    </location>
</feature>
<evidence type="ECO:0000256" key="2">
    <source>
        <dbReference type="ARBA" id="ARBA00009199"/>
    </source>
</evidence>
<dbReference type="InterPro" id="IPR036928">
    <property type="entry name" value="AS_sf"/>
</dbReference>
<dbReference type="PROSITE" id="PS00571">
    <property type="entry name" value="AMIDASES"/>
    <property type="match status" value="1"/>
</dbReference>
<dbReference type="PANTHER" id="PTHR46072">
    <property type="entry name" value="AMIDASE-RELATED-RELATED"/>
    <property type="match status" value="1"/>
</dbReference>
<evidence type="ECO:0000256" key="1">
    <source>
        <dbReference type="ARBA" id="ARBA00001311"/>
    </source>
</evidence>
<protein>
    <recommendedName>
        <fullName evidence="3">amidase</fullName>
        <ecNumber evidence="3">3.5.1.4</ecNumber>
    </recommendedName>
</protein>
<dbReference type="InterPro" id="IPR020556">
    <property type="entry name" value="Amidase_CS"/>
</dbReference>
<dbReference type="Pfam" id="PF01425">
    <property type="entry name" value="Amidase"/>
    <property type="match status" value="1"/>
</dbReference>
<evidence type="ECO:0000256" key="7">
    <source>
        <dbReference type="SAM" id="MobiDB-lite"/>
    </source>
</evidence>
<dbReference type="Gene3D" id="3.90.1300.10">
    <property type="entry name" value="Amidase signature (AS) domain"/>
    <property type="match status" value="1"/>
</dbReference>
<sequence length="560" mass="61866">MSAGVWKEQVADKRKRQQEAIPPEWRYIDLPSNDQLNVLDVPATCGLLTPLELEITNVSDVSVLLKQLASAQWSSVQVTTAFCKRAVIAHQLTNCLTEIFLARALDRAAELDEYLKQHGTVMGPLHGLPISLKDQFCVKGLETVMGYAAWIGKVAAENAVLVDLLLDCGAVLYVRTNLPQTLMWAETNNNVFGRTVNPYNRNFAAGGSSGGEGSLIAMHGSILGAATDVAGSIRIPAHFCGIYGFKPSAHRIPSYGISDALDGQDSIPTCIGPLSSSLSGLMVFFQAVLSKQPWRRDPRTLNKPWDQDAYMLKGQNEGEQLCFGLLWNEGTITPTPPVNRALEQTKAALEKAGHIVINWEPFKHKEFYVNARAIWTSDGYADYRASVNTGEPLLHSMKPDADPSDVPPHRRPREPLSSFDVWQLNKERRELRKAHLDYWESSITRTGTGRPVDALICPGGPYPAVPHGHARPSFYTWMWNSLDYPVLAIPVTKVDASQDVKPPPHKFLSADDEGVYQLYDPVLFDGLPVGIQVMCPTQHEEMLLAIGKIVDKSLHDIGKQ</sequence>
<dbReference type="PIRSF" id="PIRSF001221">
    <property type="entry name" value="Amidase_fungi"/>
    <property type="match status" value="1"/>
</dbReference>
<evidence type="ECO:0000256" key="6">
    <source>
        <dbReference type="PIRSR" id="PIRSR001221-2"/>
    </source>
</evidence>
<evidence type="ECO:0000313" key="10">
    <source>
        <dbReference type="Proteomes" id="UP000287166"/>
    </source>
</evidence>
<feature type="active site" description="Charge relay system" evidence="5">
    <location>
        <position position="208"/>
    </location>
</feature>
<keyword evidence="10" id="KW-1185">Reference proteome</keyword>
<comment type="caution">
    <text evidence="9">The sequence shown here is derived from an EMBL/GenBank/DDBJ whole genome shotgun (WGS) entry which is preliminary data.</text>
</comment>
<keyword evidence="4" id="KW-0378">Hydrolase</keyword>
<feature type="binding site" evidence="6">
    <location>
        <begin position="229"/>
        <end position="232"/>
    </location>
    <ligand>
        <name>substrate</name>
    </ligand>
</feature>
<dbReference type="GO" id="GO:0004040">
    <property type="term" value="F:amidase activity"/>
    <property type="evidence" value="ECO:0007669"/>
    <property type="project" value="UniProtKB-EC"/>
</dbReference>
<evidence type="ECO:0000313" key="9">
    <source>
        <dbReference type="EMBL" id="GBE77917.1"/>
    </source>
</evidence>
<dbReference type="RefSeq" id="XP_027608830.1">
    <property type="nucleotide sequence ID" value="XM_027753029.1"/>
</dbReference>
<dbReference type="EC" id="3.5.1.4" evidence="3"/>
<reference evidence="9 10" key="1">
    <citation type="journal article" date="2018" name="Sci. Rep.">
        <title>Genome sequence of the cauliflower mushroom Sparassis crispa (Hanabiratake) and its association with beneficial usage.</title>
        <authorList>
            <person name="Kiyama R."/>
            <person name="Furutani Y."/>
            <person name="Kawaguchi K."/>
            <person name="Nakanishi T."/>
        </authorList>
    </citation>
    <scope>NUCLEOTIDE SEQUENCE [LARGE SCALE GENOMIC DNA]</scope>
</reference>
<evidence type="ECO:0000256" key="5">
    <source>
        <dbReference type="PIRSR" id="PIRSR001221-1"/>
    </source>
</evidence>
<dbReference type="Proteomes" id="UP000287166">
    <property type="component" value="Unassembled WGS sequence"/>
</dbReference>
<dbReference type="OrthoDB" id="6428749at2759"/>
<evidence type="ECO:0000256" key="3">
    <source>
        <dbReference type="ARBA" id="ARBA00012922"/>
    </source>
</evidence>
<feature type="active site" description="Charge relay system" evidence="5">
    <location>
        <position position="133"/>
    </location>
</feature>
<accession>A0A401G6Z0</accession>
<feature type="domain" description="Amidase" evidence="8">
    <location>
        <begin position="78"/>
        <end position="544"/>
    </location>
</feature>
<evidence type="ECO:0000259" key="8">
    <source>
        <dbReference type="Pfam" id="PF01425"/>
    </source>
</evidence>
<dbReference type="GeneID" id="38774834"/>
<gene>
    <name evidence="9" type="ORF">SCP_0107990</name>
</gene>
<dbReference type="InterPro" id="IPR023631">
    <property type="entry name" value="Amidase_dom"/>
</dbReference>
<evidence type="ECO:0000256" key="4">
    <source>
        <dbReference type="ARBA" id="ARBA00022801"/>
    </source>
</evidence>